<accession>A0ABS2G762</accession>
<feature type="transmembrane region" description="Helical" evidence="2">
    <location>
        <begin position="36"/>
        <end position="60"/>
    </location>
</feature>
<keyword evidence="6" id="KW-1185">Reference proteome</keyword>
<keyword evidence="2" id="KW-0472">Membrane</keyword>
<dbReference type="Pfam" id="PF13399">
    <property type="entry name" value="LytR_C"/>
    <property type="match status" value="1"/>
</dbReference>
<evidence type="ECO:0000313" key="6">
    <source>
        <dbReference type="Proteomes" id="UP000729290"/>
    </source>
</evidence>
<dbReference type="RefSeq" id="WP_205132945.1">
    <property type="nucleotide sequence ID" value="NZ_JACSNT010000003.1"/>
</dbReference>
<gene>
    <name evidence="5" type="ORF">H9X83_02470</name>
</gene>
<dbReference type="Gene3D" id="3.40.630.190">
    <property type="entry name" value="LCP protein"/>
    <property type="match status" value="1"/>
</dbReference>
<name>A0ABS2G762_9FIRM</name>
<dbReference type="NCBIfam" id="TIGR00350">
    <property type="entry name" value="lytR_cpsA_psr"/>
    <property type="match status" value="1"/>
</dbReference>
<reference evidence="5 6" key="1">
    <citation type="journal article" date="2021" name="Sci. Rep.">
        <title>The distribution of antibiotic resistance genes in chicken gut microbiota commensals.</title>
        <authorList>
            <person name="Juricova H."/>
            <person name="Matiasovicova J."/>
            <person name="Kubasova T."/>
            <person name="Cejkova D."/>
            <person name="Rychlik I."/>
        </authorList>
    </citation>
    <scope>NUCLEOTIDE SEQUENCE [LARGE SCALE GENOMIC DNA]</scope>
    <source>
        <strain evidence="5 6">An431b</strain>
    </source>
</reference>
<dbReference type="PANTHER" id="PTHR33392:SF6">
    <property type="entry name" value="POLYISOPRENYL-TEICHOIC ACID--PEPTIDOGLYCAN TEICHOIC ACID TRANSFERASE TAGU"/>
    <property type="match status" value="1"/>
</dbReference>
<dbReference type="InterPro" id="IPR050922">
    <property type="entry name" value="LytR/CpsA/Psr_CW_biosynth"/>
</dbReference>
<comment type="similarity">
    <text evidence="1">Belongs to the LytR/CpsA/Psr (LCP) family.</text>
</comment>
<feature type="domain" description="LytR/CpsA/Psr regulator C-terminal" evidence="4">
    <location>
        <begin position="362"/>
        <end position="445"/>
    </location>
</feature>
<keyword evidence="2" id="KW-0812">Transmembrane</keyword>
<dbReference type="Pfam" id="PF03816">
    <property type="entry name" value="LytR_cpsA_psr"/>
    <property type="match status" value="1"/>
</dbReference>
<dbReference type="Proteomes" id="UP000729290">
    <property type="component" value="Unassembled WGS sequence"/>
</dbReference>
<protein>
    <submittedName>
        <fullName evidence="5">LCP family protein</fullName>
    </submittedName>
</protein>
<proteinExistence type="inferred from homology"/>
<organism evidence="5 6">
    <name type="scientific">Anaerotignum lactatifermentans</name>
    <dbReference type="NCBI Taxonomy" id="160404"/>
    <lineage>
        <taxon>Bacteria</taxon>
        <taxon>Bacillati</taxon>
        <taxon>Bacillota</taxon>
        <taxon>Clostridia</taxon>
        <taxon>Lachnospirales</taxon>
        <taxon>Anaerotignaceae</taxon>
        <taxon>Anaerotignum</taxon>
    </lineage>
</organism>
<dbReference type="InterPro" id="IPR027381">
    <property type="entry name" value="LytR/CpsA/Psr_C"/>
</dbReference>
<comment type="caution">
    <text evidence="5">The sequence shown here is derived from an EMBL/GenBank/DDBJ whole genome shotgun (WGS) entry which is preliminary data.</text>
</comment>
<evidence type="ECO:0000259" key="4">
    <source>
        <dbReference type="Pfam" id="PF13399"/>
    </source>
</evidence>
<evidence type="ECO:0000256" key="2">
    <source>
        <dbReference type="SAM" id="Phobius"/>
    </source>
</evidence>
<dbReference type="Gene3D" id="3.30.70.2390">
    <property type="match status" value="1"/>
</dbReference>
<dbReference type="PANTHER" id="PTHR33392">
    <property type="entry name" value="POLYISOPRENYL-TEICHOIC ACID--PEPTIDOGLYCAN TEICHOIC ACID TRANSFERASE TAGU"/>
    <property type="match status" value="1"/>
</dbReference>
<evidence type="ECO:0000259" key="3">
    <source>
        <dbReference type="Pfam" id="PF03816"/>
    </source>
</evidence>
<evidence type="ECO:0000256" key="1">
    <source>
        <dbReference type="ARBA" id="ARBA00006068"/>
    </source>
</evidence>
<evidence type="ECO:0000313" key="5">
    <source>
        <dbReference type="EMBL" id="MBM6877025.1"/>
    </source>
</evidence>
<sequence length="448" mass="49592">MSRKTRRSHRADYDNYEGYEDYRPRKKKKQFHPVKTFFKIVISIVAAFLVLSGGAAFAYYKITGESPFGSVDISNASDMNFLDALLKRNVKMNVAVFGTDKDGARTDVMFVIHYDSAQESMDLVSLPRDTRVSVCDAVVENYQEGGHAYNQVTKLNAIHSYSAGDKCCENTVLQIEDLLGISIDHYIKIDLDAFRKIVDAVGGVEVDVPQDMDYEDPAQDLYIHLDAGLQTLNGDEAEQLVRYRKYPTGDEGRIEVQQLFLKALAQKVLSSETILKNLPDYIDVLYKDVETDITLADALKYVNYIEKIDLNKITMQTIPGAGQYIGGVSYFVHDAAGTAQLVDQIFYQTNTGTEGSTDSKSLTIEVCNGGNVAGLAGRFTETLEADGYTLTEPTNYTGTQSAQTRIQVKSEGMGEDLISYFTDAVIEVAPEELSAGTDIRIVLGTKES</sequence>
<dbReference type="EMBL" id="JACSNV010000003">
    <property type="protein sequence ID" value="MBM6877025.1"/>
    <property type="molecule type" value="Genomic_DNA"/>
</dbReference>
<dbReference type="InterPro" id="IPR004474">
    <property type="entry name" value="LytR_CpsA_psr"/>
</dbReference>
<keyword evidence="2" id="KW-1133">Transmembrane helix</keyword>
<feature type="domain" description="Cell envelope-related transcriptional attenuator" evidence="3">
    <location>
        <begin position="105"/>
        <end position="269"/>
    </location>
</feature>